<dbReference type="EMBL" id="BGPR01000555">
    <property type="protein sequence ID" value="GBM26153.1"/>
    <property type="molecule type" value="Genomic_DNA"/>
</dbReference>
<dbReference type="AlphaFoldDB" id="A0A4Y2EAF5"/>
<name>A0A4Y2EAF5_ARAVE</name>
<evidence type="ECO:0000313" key="2">
    <source>
        <dbReference type="Proteomes" id="UP000499080"/>
    </source>
</evidence>
<evidence type="ECO:0000313" key="1">
    <source>
        <dbReference type="EMBL" id="GBM26153.1"/>
    </source>
</evidence>
<organism evidence="1 2">
    <name type="scientific">Araneus ventricosus</name>
    <name type="common">Orbweaver spider</name>
    <name type="synonym">Epeira ventricosa</name>
    <dbReference type="NCBI Taxonomy" id="182803"/>
    <lineage>
        <taxon>Eukaryota</taxon>
        <taxon>Metazoa</taxon>
        <taxon>Ecdysozoa</taxon>
        <taxon>Arthropoda</taxon>
        <taxon>Chelicerata</taxon>
        <taxon>Arachnida</taxon>
        <taxon>Araneae</taxon>
        <taxon>Araneomorphae</taxon>
        <taxon>Entelegynae</taxon>
        <taxon>Araneoidea</taxon>
        <taxon>Araneidae</taxon>
        <taxon>Araneus</taxon>
    </lineage>
</organism>
<sequence length="221" mass="25302">MWEKVGKILGTNKSYQGISFLQTNGQLVSHTKGIANTLGSAFLNVSSEESYSQTFINYKKQQEKRRIDFNTLTSPAYNVDFNLHELRQDIWSSHPTTPGPDGIHHDVLKNLSKKSLVLLLILFNRIWNEHVFPMAWNRVIVIPILKPGKNPEDPSSYRLIALTSCLCKTLERMINARLIHVLEEKKLLTEFQSGFIYGRSTMDNILILETAIRDAFITKNI</sequence>
<dbReference type="PANTHER" id="PTHR19446">
    <property type="entry name" value="REVERSE TRANSCRIPTASES"/>
    <property type="match status" value="1"/>
</dbReference>
<protein>
    <submittedName>
        <fullName evidence="1">Uncharacterized protein</fullName>
    </submittedName>
</protein>
<keyword evidence="2" id="KW-1185">Reference proteome</keyword>
<proteinExistence type="predicted"/>
<gene>
    <name evidence="1" type="ORF">AVEN_196981_1</name>
</gene>
<dbReference type="OrthoDB" id="2804491at2759"/>
<dbReference type="Proteomes" id="UP000499080">
    <property type="component" value="Unassembled WGS sequence"/>
</dbReference>
<reference evidence="1 2" key="1">
    <citation type="journal article" date="2019" name="Sci. Rep.">
        <title>Orb-weaving spider Araneus ventricosus genome elucidates the spidroin gene catalogue.</title>
        <authorList>
            <person name="Kono N."/>
            <person name="Nakamura H."/>
            <person name="Ohtoshi R."/>
            <person name="Moran D.A.P."/>
            <person name="Shinohara A."/>
            <person name="Yoshida Y."/>
            <person name="Fujiwara M."/>
            <person name="Mori M."/>
            <person name="Tomita M."/>
            <person name="Arakawa K."/>
        </authorList>
    </citation>
    <scope>NUCLEOTIDE SEQUENCE [LARGE SCALE GENOMIC DNA]</scope>
</reference>
<accession>A0A4Y2EAF5</accession>
<comment type="caution">
    <text evidence="1">The sequence shown here is derived from an EMBL/GenBank/DDBJ whole genome shotgun (WGS) entry which is preliminary data.</text>
</comment>